<dbReference type="Proteomes" id="UP000792457">
    <property type="component" value="Unassembled WGS sequence"/>
</dbReference>
<dbReference type="Pfam" id="PF18701">
    <property type="entry name" value="DUF5641"/>
    <property type="match status" value="1"/>
</dbReference>
<keyword evidence="3" id="KW-1185">Reference proteome</keyword>
<protein>
    <recommendedName>
        <fullName evidence="1">DUF5641 domain-containing protein</fullName>
    </recommendedName>
</protein>
<reference evidence="2" key="2">
    <citation type="submission" date="2017-10" db="EMBL/GenBank/DDBJ databases">
        <title>Ladona fulva Genome sequencing and assembly.</title>
        <authorList>
            <person name="Murali S."/>
            <person name="Richards S."/>
            <person name="Bandaranaike D."/>
            <person name="Bellair M."/>
            <person name="Blankenburg K."/>
            <person name="Chao H."/>
            <person name="Dinh H."/>
            <person name="Doddapaneni H."/>
            <person name="Dugan-Rocha S."/>
            <person name="Elkadiri S."/>
            <person name="Gnanaolivu R."/>
            <person name="Hernandez B."/>
            <person name="Skinner E."/>
            <person name="Javaid M."/>
            <person name="Lee S."/>
            <person name="Li M."/>
            <person name="Ming W."/>
            <person name="Munidasa M."/>
            <person name="Muniz J."/>
            <person name="Nguyen L."/>
            <person name="Hughes D."/>
            <person name="Osuji N."/>
            <person name="Pu L.-L."/>
            <person name="Puazo M."/>
            <person name="Qu C."/>
            <person name="Quiroz J."/>
            <person name="Raj R."/>
            <person name="Weissenberger G."/>
            <person name="Xin Y."/>
            <person name="Zou X."/>
            <person name="Han Y."/>
            <person name="Worley K."/>
            <person name="Muzny D."/>
            <person name="Gibbs R."/>
        </authorList>
    </citation>
    <scope>NUCLEOTIDE SEQUENCE</scope>
    <source>
        <strain evidence="2">Sampled in the wild</strain>
    </source>
</reference>
<sequence length="223" mass="25688">MTFSSWRTVVNCPRGKFNPVTCWQLVKQVSQHFWRRWSDEYLTTLLVRPKWRTTQQNLVVVRVHAVHPCGDGNVRVITLRTKHGLFKCPVSKHGITEHFSFLVYTQMEMPLVLSLAHNTRRVLCNRSWPTTLTGLIKVIALPPVCQIAGSNIFLIKAQSLDDYLKTVSFLKETNVEYFTYQVPLLRNHEFVICHLPANTDTKAIKSALEEQSFNIVNVMTTTC</sequence>
<dbReference type="AlphaFoldDB" id="A0A8K0KLJ4"/>
<organism evidence="2 3">
    <name type="scientific">Ladona fulva</name>
    <name type="common">Scarce chaser dragonfly</name>
    <name type="synonym">Libellula fulva</name>
    <dbReference type="NCBI Taxonomy" id="123851"/>
    <lineage>
        <taxon>Eukaryota</taxon>
        <taxon>Metazoa</taxon>
        <taxon>Ecdysozoa</taxon>
        <taxon>Arthropoda</taxon>
        <taxon>Hexapoda</taxon>
        <taxon>Insecta</taxon>
        <taxon>Pterygota</taxon>
        <taxon>Palaeoptera</taxon>
        <taxon>Odonata</taxon>
        <taxon>Epiprocta</taxon>
        <taxon>Anisoptera</taxon>
        <taxon>Libelluloidea</taxon>
        <taxon>Libellulidae</taxon>
        <taxon>Ladona</taxon>
    </lineage>
</organism>
<comment type="caution">
    <text evidence="2">The sequence shown here is derived from an EMBL/GenBank/DDBJ whole genome shotgun (WGS) entry which is preliminary data.</text>
</comment>
<evidence type="ECO:0000259" key="1">
    <source>
        <dbReference type="Pfam" id="PF18701"/>
    </source>
</evidence>
<reference evidence="2" key="1">
    <citation type="submission" date="2013-04" db="EMBL/GenBank/DDBJ databases">
        <authorList>
            <person name="Qu J."/>
            <person name="Murali S.C."/>
            <person name="Bandaranaike D."/>
            <person name="Bellair M."/>
            <person name="Blankenburg K."/>
            <person name="Chao H."/>
            <person name="Dinh H."/>
            <person name="Doddapaneni H."/>
            <person name="Downs B."/>
            <person name="Dugan-Rocha S."/>
            <person name="Elkadiri S."/>
            <person name="Gnanaolivu R.D."/>
            <person name="Hernandez B."/>
            <person name="Javaid M."/>
            <person name="Jayaseelan J.C."/>
            <person name="Lee S."/>
            <person name="Li M."/>
            <person name="Ming W."/>
            <person name="Munidasa M."/>
            <person name="Muniz J."/>
            <person name="Nguyen L."/>
            <person name="Ongeri F."/>
            <person name="Osuji N."/>
            <person name="Pu L.-L."/>
            <person name="Puazo M."/>
            <person name="Qu C."/>
            <person name="Quiroz J."/>
            <person name="Raj R."/>
            <person name="Weissenberger G."/>
            <person name="Xin Y."/>
            <person name="Zou X."/>
            <person name="Han Y."/>
            <person name="Richards S."/>
            <person name="Worley K."/>
            <person name="Muzny D."/>
            <person name="Gibbs R."/>
        </authorList>
    </citation>
    <scope>NUCLEOTIDE SEQUENCE</scope>
    <source>
        <strain evidence="2">Sampled in the wild</strain>
    </source>
</reference>
<dbReference type="InterPro" id="IPR040676">
    <property type="entry name" value="DUF5641"/>
</dbReference>
<proteinExistence type="predicted"/>
<gene>
    <name evidence="2" type="ORF">J437_LFUL017208</name>
</gene>
<name>A0A8K0KLJ4_LADFU</name>
<dbReference type="OrthoDB" id="5984724at2759"/>
<evidence type="ECO:0000313" key="2">
    <source>
        <dbReference type="EMBL" id="KAG8237541.1"/>
    </source>
</evidence>
<dbReference type="EMBL" id="KZ309184">
    <property type="protein sequence ID" value="KAG8237541.1"/>
    <property type="molecule type" value="Genomic_DNA"/>
</dbReference>
<evidence type="ECO:0000313" key="3">
    <source>
        <dbReference type="Proteomes" id="UP000792457"/>
    </source>
</evidence>
<feature type="domain" description="DUF5641" evidence="1">
    <location>
        <begin position="22"/>
        <end position="59"/>
    </location>
</feature>
<accession>A0A8K0KLJ4</accession>